<name>I4EDH5_9BACT</name>
<dbReference type="PRINTS" id="PR00758">
    <property type="entry name" value="ARSENICPUMP"/>
</dbReference>
<comment type="subcellular location">
    <subcellularLocation>
        <location evidence="1">Cell membrane</location>
        <topology evidence="1">Multi-pass membrane protein</topology>
    </subcellularLocation>
</comment>
<feature type="transmembrane region" description="Helical" evidence="6">
    <location>
        <begin position="362"/>
        <end position="381"/>
    </location>
</feature>
<feature type="transmembrane region" description="Helical" evidence="6">
    <location>
        <begin position="60"/>
        <end position="84"/>
    </location>
</feature>
<feature type="transmembrane region" description="Helical" evidence="6">
    <location>
        <begin position="219"/>
        <end position="239"/>
    </location>
</feature>
<feature type="transmembrane region" description="Helical" evidence="6">
    <location>
        <begin position="96"/>
        <end position="126"/>
    </location>
</feature>
<evidence type="ECO:0000256" key="1">
    <source>
        <dbReference type="ARBA" id="ARBA00004651"/>
    </source>
</evidence>
<feature type="transmembrane region" description="Helical" evidence="6">
    <location>
        <begin position="275"/>
        <end position="293"/>
    </location>
</feature>
<evidence type="ECO:0000256" key="6">
    <source>
        <dbReference type="SAM" id="Phobius"/>
    </source>
</evidence>
<protein>
    <submittedName>
        <fullName evidence="7">Putative Arsenical pump membrane protein</fullName>
    </submittedName>
</protein>
<feature type="transmembrane region" description="Helical" evidence="6">
    <location>
        <begin position="29"/>
        <end position="48"/>
    </location>
</feature>
<comment type="caution">
    <text evidence="7">The sequence shown here is derived from an EMBL/GenBank/DDBJ whole genome shotgun (WGS) entry which is preliminary data.</text>
</comment>
<keyword evidence="4 6" id="KW-1133">Transmembrane helix</keyword>
<dbReference type="InterPro" id="IPR000802">
    <property type="entry name" value="Arsenical_pump_ArsB"/>
</dbReference>
<dbReference type="EMBL" id="CAGS01000058">
    <property type="protein sequence ID" value="CCF82737.1"/>
    <property type="molecule type" value="Genomic_DNA"/>
</dbReference>
<dbReference type="RefSeq" id="WP_008475086.1">
    <property type="nucleotide sequence ID" value="NZ_CAGS01000058.1"/>
</dbReference>
<evidence type="ECO:0000256" key="3">
    <source>
        <dbReference type="ARBA" id="ARBA00022692"/>
    </source>
</evidence>
<accession>I4EDH5</accession>
<dbReference type="Proteomes" id="UP000004221">
    <property type="component" value="Unassembled WGS sequence"/>
</dbReference>
<keyword evidence="2" id="KW-1003">Cell membrane</keyword>
<dbReference type="PANTHER" id="PTHR43302">
    <property type="entry name" value="TRANSPORTER ARSB-RELATED"/>
    <property type="match status" value="1"/>
</dbReference>
<feature type="transmembrane region" description="Helical" evidence="6">
    <location>
        <begin position="393"/>
        <end position="416"/>
    </location>
</feature>
<dbReference type="Pfam" id="PF02040">
    <property type="entry name" value="ArsB"/>
    <property type="match status" value="1"/>
</dbReference>
<evidence type="ECO:0000256" key="5">
    <source>
        <dbReference type="ARBA" id="ARBA00023136"/>
    </source>
</evidence>
<dbReference type="GO" id="GO:0005886">
    <property type="term" value="C:plasma membrane"/>
    <property type="evidence" value="ECO:0007669"/>
    <property type="project" value="UniProtKB-SubCell"/>
</dbReference>
<dbReference type="GO" id="GO:0015105">
    <property type="term" value="F:arsenite transmembrane transporter activity"/>
    <property type="evidence" value="ECO:0007669"/>
    <property type="project" value="InterPro"/>
</dbReference>
<reference evidence="7 8" key="1">
    <citation type="journal article" date="2012" name="ISME J.">
        <title>Nitrification expanded: discovery, physiology and genomics of a nitrite-oxidizing bacterium from the phylum Chloroflexi.</title>
        <authorList>
            <person name="Sorokin D.Y."/>
            <person name="Lucker S."/>
            <person name="Vejmelkova D."/>
            <person name="Kostrikina N.A."/>
            <person name="Kleerebezem R."/>
            <person name="Rijpstra W.I."/>
            <person name="Damste J.S."/>
            <person name="Le Paslier D."/>
            <person name="Muyzer G."/>
            <person name="Wagner M."/>
            <person name="van Loosdrecht M.C."/>
            <person name="Daims H."/>
        </authorList>
    </citation>
    <scope>NUCLEOTIDE SEQUENCE [LARGE SCALE GENOMIC DNA]</scope>
    <source>
        <strain evidence="8">none</strain>
    </source>
</reference>
<evidence type="ECO:0000313" key="7">
    <source>
        <dbReference type="EMBL" id="CCF82737.1"/>
    </source>
</evidence>
<dbReference type="PANTHER" id="PTHR43302:SF5">
    <property type="entry name" value="TRANSPORTER ARSB-RELATED"/>
    <property type="match status" value="1"/>
</dbReference>
<feature type="transmembrane region" description="Helical" evidence="6">
    <location>
        <begin position="245"/>
        <end position="263"/>
    </location>
</feature>
<sequence>MSPLVWLSVAILVLTLALMLIRPHGITEAWFASGGALLMLLLGIVRLSDIGAVIVETSDVLLFLLGMVLLTDLADGAGVFDWLAEVSSKLAFGSGLLLFLNVFVLGALVTTFLSLDVTVLVLTPIVYDLAGRRKVDAVPYLFACTFVANTASLVLPISNLTNLLLFNQLQLRFIDFVQVMWLPNLAAVAVNFAIFVWLFRCRIPRRMKVASTGMPPVDWWFGAASIVLTATLVGLLWLGLAGLPLSWAALAGAAVLLGIGLSSGRTRAAPVVRRVPWSLFVFIVGMFVVVRGFERYWLANLTSTTVPGGLLPALLVSVGGTTIGSNIVNNVPMTVLAIAALQHFTGETQRAMTYGAVIGTDIGPILTTYGSVATMLWLALLRKRGVDISTGQYMKIGAITLPPVLLAATVTLWLVLRF</sequence>
<keyword evidence="5 6" id="KW-0472">Membrane</keyword>
<keyword evidence="8" id="KW-1185">Reference proteome</keyword>
<evidence type="ECO:0000256" key="4">
    <source>
        <dbReference type="ARBA" id="ARBA00022989"/>
    </source>
</evidence>
<organism evidence="7 8">
    <name type="scientific">Nitrolancea hollandica Lb</name>
    <dbReference type="NCBI Taxonomy" id="1129897"/>
    <lineage>
        <taxon>Bacteria</taxon>
        <taxon>Pseudomonadati</taxon>
        <taxon>Thermomicrobiota</taxon>
        <taxon>Thermomicrobia</taxon>
        <taxon>Sphaerobacterales</taxon>
        <taxon>Sphaerobacterineae</taxon>
        <taxon>Sphaerobacteraceae</taxon>
        <taxon>Nitrolancea</taxon>
    </lineage>
</organism>
<evidence type="ECO:0000313" key="8">
    <source>
        <dbReference type="Proteomes" id="UP000004221"/>
    </source>
</evidence>
<feature type="transmembrane region" description="Helical" evidence="6">
    <location>
        <begin position="178"/>
        <end position="199"/>
    </location>
</feature>
<gene>
    <name evidence="7" type="ORF">NITHO_1500006</name>
</gene>
<feature type="transmembrane region" description="Helical" evidence="6">
    <location>
        <begin position="138"/>
        <end position="158"/>
    </location>
</feature>
<dbReference type="AlphaFoldDB" id="I4EDH5"/>
<proteinExistence type="predicted"/>
<evidence type="ECO:0000256" key="2">
    <source>
        <dbReference type="ARBA" id="ARBA00022475"/>
    </source>
</evidence>
<dbReference type="OrthoDB" id="9774335at2"/>
<keyword evidence="3 6" id="KW-0812">Transmembrane</keyword>